<dbReference type="SUPFAM" id="SSF51556">
    <property type="entry name" value="Metallo-dependent hydrolases"/>
    <property type="match status" value="1"/>
</dbReference>
<evidence type="ECO:0000313" key="4">
    <source>
        <dbReference type="EMBL" id="MET4577349.1"/>
    </source>
</evidence>
<reference evidence="4 5" key="1">
    <citation type="submission" date="2024-06" db="EMBL/GenBank/DDBJ databases">
        <title>Sorghum-associated microbial communities from plants grown in Nebraska, USA.</title>
        <authorList>
            <person name="Schachtman D."/>
        </authorList>
    </citation>
    <scope>NUCLEOTIDE SEQUENCE [LARGE SCALE GENOMIC DNA]</scope>
    <source>
        <strain evidence="4 5">2709</strain>
    </source>
</reference>
<comment type="caution">
    <text evidence="4">The sequence shown here is derived from an EMBL/GenBank/DDBJ whole genome shotgun (WGS) entry which is preliminary data.</text>
</comment>
<accession>A0ABV2Q8K2</accession>
<dbReference type="PANTHER" id="PTHR43794">
    <property type="entry name" value="AMINOHYDROLASE SSNA-RELATED"/>
    <property type="match status" value="1"/>
</dbReference>
<feature type="domain" description="Amidohydrolase-related" evidence="3">
    <location>
        <begin position="166"/>
        <end position="550"/>
    </location>
</feature>
<comment type="similarity">
    <text evidence="1">Belongs to the metallo-dependent hydrolases superfamily. ATZ/TRZ family.</text>
</comment>
<dbReference type="EC" id="3.5.4.31" evidence="4"/>
<gene>
    <name evidence="4" type="ORF">ABIE13_002460</name>
</gene>
<evidence type="ECO:0000259" key="3">
    <source>
        <dbReference type="Pfam" id="PF01979"/>
    </source>
</evidence>
<keyword evidence="5" id="KW-1185">Reference proteome</keyword>
<dbReference type="InterPro" id="IPR050287">
    <property type="entry name" value="MTA/SAH_deaminase"/>
</dbReference>
<dbReference type="InterPro" id="IPR006680">
    <property type="entry name" value="Amidohydro-rel"/>
</dbReference>
<proteinExistence type="inferred from homology"/>
<evidence type="ECO:0000313" key="5">
    <source>
        <dbReference type="Proteomes" id="UP001549320"/>
    </source>
</evidence>
<dbReference type="EC" id="3.5.4.28" evidence="4"/>
<protein>
    <submittedName>
        <fullName evidence="4">5-methylthioadenosine/S-adenosylhomocysteine deaminase</fullName>
        <ecNumber evidence="4">3.5.4.28</ecNumber>
        <ecNumber evidence="4">3.5.4.31</ecNumber>
    </submittedName>
</protein>
<dbReference type="GO" id="GO:0090614">
    <property type="term" value="F:5'-methylthioadenosine deaminase activity"/>
    <property type="evidence" value="ECO:0007669"/>
    <property type="project" value="UniProtKB-EC"/>
</dbReference>
<dbReference type="PANTHER" id="PTHR43794:SF11">
    <property type="entry name" value="AMIDOHYDROLASE-RELATED DOMAIN-CONTAINING PROTEIN"/>
    <property type="match status" value="1"/>
</dbReference>
<evidence type="ECO:0000256" key="1">
    <source>
        <dbReference type="ARBA" id="ARBA00006745"/>
    </source>
</evidence>
<name>A0ABV2Q8K2_9BURK</name>
<dbReference type="Gene3D" id="2.30.40.10">
    <property type="entry name" value="Urease, subunit C, domain 1"/>
    <property type="match status" value="1"/>
</dbReference>
<keyword evidence="2 4" id="KW-0378">Hydrolase</keyword>
<organism evidence="4 5">
    <name type="scientific">Ottowia thiooxydans</name>
    <dbReference type="NCBI Taxonomy" id="219182"/>
    <lineage>
        <taxon>Bacteria</taxon>
        <taxon>Pseudomonadati</taxon>
        <taxon>Pseudomonadota</taxon>
        <taxon>Betaproteobacteria</taxon>
        <taxon>Burkholderiales</taxon>
        <taxon>Comamonadaceae</taxon>
        <taxon>Ottowia</taxon>
    </lineage>
</organism>
<dbReference type="Proteomes" id="UP001549320">
    <property type="component" value="Unassembled WGS sequence"/>
</dbReference>
<dbReference type="GO" id="GO:0050270">
    <property type="term" value="F:S-adenosylhomocysteine deaminase activity"/>
    <property type="evidence" value="ECO:0007669"/>
    <property type="project" value="UniProtKB-EC"/>
</dbReference>
<dbReference type="Gene3D" id="3.20.20.140">
    <property type="entry name" value="Metal-dependent hydrolases"/>
    <property type="match status" value="1"/>
</dbReference>
<dbReference type="InterPro" id="IPR032466">
    <property type="entry name" value="Metal_Hydrolase"/>
</dbReference>
<dbReference type="Pfam" id="PF01979">
    <property type="entry name" value="Amidohydro_1"/>
    <property type="match status" value="1"/>
</dbReference>
<evidence type="ECO:0000256" key="2">
    <source>
        <dbReference type="ARBA" id="ARBA00022801"/>
    </source>
</evidence>
<dbReference type="EMBL" id="JBEPSH010000004">
    <property type="protein sequence ID" value="MET4577349.1"/>
    <property type="molecule type" value="Genomic_DNA"/>
</dbReference>
<sequence length="591" mass="63917">MTSGEAHTKPQLLFNFSTNAMKPQHHIGIHRRHLLAGAMAGGLLAGRSLHAQSWLPNGSVGHQPDGCILCQAMGRSDVVDQPTWRPSAYADSQLVAQVDARVAPQRPRTRTSRGVWVVQPSWVLVASEGGFNVLQDHDVIIKADQIEAVRPRRPTSDPKVNAQGQMLFPGFISGHSHAAAGTLTRGWIEENPRLVPGPSRSYFPAMALIDTLSDEELDDLTALNVAEMVRSGCTTQVEMSLSTRQMKSYVRVATKYGLRGYASGMVPGMTRLGPIWNRNPGQLNVLEEADKGTLAEIADNLAYSLSINGSADGRIFAMMGPSVTPVFTATSFKALRDAAQQLGTGIHLHIQSGGNPKYVKLQQEQWGMREMEIIRAQGLLDQRLFGAHCIGLEDLAKDLPIMANPNFTYVHCPSAGGAGQSASSQPYPEALAAGVNTSIGFDTHSNDFVENLKLATIGGRARARMLQSTSPVKLKEPTVWDAIQASTLGGAKGLGRKDLGRLEAGAKADLCTVDVSSLLVGNGASPREPWNNLMYANGLSVRNVMVDGDWKVRDGALTFADESRLKERGGRAAKVIWDKLDRDGFFVKMPR</sequence>
<dbReference type="SUPFAM" id="SSF51338">
    <property type="entry name" value="Composite domain of metallo-dependent hydrolases"/>
    <property type="match status" value="1"/>
</dbReference>
<dbReference type="InterPro" id="IPR011059">
    <property type="entry name" value="Metal-dep_hydrolase_composite"/>
</dbReference>